<organism evidence="3 4">
    <name type="scientific">Pyrinomonas methylaliphatogenes</name>
    <dbReference type="NCBI Taxonomy" id="454194"/>
    <lineage>
        <taxon>Bacteria</taxon>
        <taxon>Pseudomonadati</taxon>
        <taxon>Acidobacteriota</taxon>
        <taxon>Blastocatellia</taxon>
        <taxon>Blastocatellales</taxon>
        <taxon>Pyrinomonadaceae</taxon>
        <taxon>Pyrinomonas</taxon>
    </lineage>
</organism>
<feature type="chain" id="PRO_5002109933" evidence="1">
    <location>
        <begin position="24"/>
        <end position="308"/>
    </location>
</feature>
<dbReference type="Proteomes" id="UP000031518">
    <property type="component" value="Unassembled WGS sequence"/>
</dbReference>
<keyword evidence="4" id="KW-1185">Reference proteome</keyword>
<evidence type="ECO:0000313" key="4">
    <source>
        <dbReference type="Proteomes" id="UP000031518"/>
    </source>
</evidence>
<sequence length="308" mass="31833" precursor="true">MRQTLKIFFLAAICLLAAGSLRADTLTVTNNNNALQLANALLSSSSGITINSATLTGAQNAAGTFTGGGTSIGITQGIVLTTGLATFVQGQNGSGSSGSNNGALGSSLLSGLVNGANTYNATLLEIRFVPNGNQIQFSYVFGSEEYNEYVDSQYNDVFGFFVNGANYALIPGTSMPVAINNVNNGHASGRNRAAGPCANCSYYIDNNPFPGNTVGPYETQLDGFTTVLSFVAPVNPNQENVLILGIADVSDANLDSAVFIQGGSLQVCGGPNQPPCGQQTPVPEPTTMLLLGTGLTGMVGAIKRRRRK</sequence>
<accession>A0A0B6WW83</accession>
<dbReference type="RefSeq" id="WP_041974042.1">
    <property type="nucleotide sequence ID" value="NZ_CBXV010000002.1"/>
</dbReference>
<gene>
    <name evidence="3" type="ORF">PYK22_00523</name>
</gene>
<protein>
    <submittedName>
        <fullName evidence="3">PEP-CTERM putative exosortase interaction domain-containing protein</fullName>
    </submittedName>
</protein>
<dbReference type="AlphaFoldDB" id="A0A0B6WW83"/>
<reference evidence="3 4" key="1">
    <citation type="submission" date="2013-12" db="EMBL/GenBank/DDBJ databases">
        <authorList>
            <person name="Stott M."/>
        </authorList>
    </citation>
    <scope>NUCLEOTIDE SEQUENCE [LARGE SCALE GENOMIC DNA]</scope>
    <source>
        <strain evidence="3 4">K22</strain>
    </source>
</reference>
<dbReference type="NCBIfam" id="TIGR02595">
    <property type="entry name" value="PEP_CTERM"/>
    <property type="match status" value="1"/>
</dbReference>
<dbReference type="InterPro" id="IPR013424">
    <property type="entry name" value="Ice-binding_C"/>
</dbReference>
<evidence type="ECO:0000259" key="2">
    <source>
        <dbReference type="Pfam" id="PF07589"/>
    </source>
</evidence>
<feature type="signal peptide" evidence="1">
    <location>
        <begin position="1"/>
        <end position="23"/>
    </location>
</feature>
<evidence type="ECO:0000256" key="1">
    <source>
        <dbReference type="SAM" id="SignalP"/>
    </source>
</evidence>
<evidence type="ECO:0000313" key="3">
    <source>
        <dbReference type="EMBL" id="CDM64529.1"/>
    </source>
</evidence>
<keyword evidence="1" id="KW-0732">Signal</keyword>
<proteinExistence type="predicted"/>
<dbReference type="Pfam" id="PF07589">
    <property type="entry name" value="PEP-CTERM"/>
    <property type="match status" value="1"/>
</dbReference>
<feature type="domain" description="Ice-binding protein C-terminal" evidence="2">
    <location>
        <begin position="281"/>
        <end position="305"/>
    </location>
</feature>
<dbReference type="STRING" id="454194.PYK22_00523"/>
<dbReference type="OrthoDB" id="573436at2"/>
<name>A0A0B6WW83_9BACT</name>
<dbReference type="InterPro" id="IPR049804">
    <property type="entry name" value="Choice_anch_L"/>
</dbReference>
<dbReference type="NCBIfam" id="NF038133">
    <property type="entry name" value="choice_anch_L"/>
    <property type="match status" value="1"/>
</dbReference>
<dbReference type="EMBL" id="CBXV010000002">
    <property type="protein sequence ID" value="CDM64529.1"/>
    <property type="molecule type" value="Genomic_DNA"/>
</dbReference>
<reference evidence="3 4" key="2">
    <citation type="submission" date="2015-01" db="EMBL/GenBank/DDBJ databases">
        <title>Complete genome sequence of Pyrinomonas methylaliphatogenes type strain K22T.</title>
        <authorList>
            <person name="Lee K.C.Y."/>
            <person name="Power J.F."/>
            <person name="Dunfield P.F."/>
            <person name="Morgan X.C."/>
            <person name="Huttenhower C."/>
            <person name="Stott M.B."/>
        </authorList>
    </citation>
    <scope>NUCLEOTIDE SEQUENCE [LARGE SCALE GENOMIC DNA]</scope>
    <source>
        <strain evidence="3 4">K22</strain>
    </source>
</reference>